<feature type="transmembrane region" description="Helical" evidence="6">
    <location>
        <begin position="39"/>
        <end position="62"/>
    </location>
</feature>
<gene>
    <name evidence="7" type="ORF">ROA7745_03644</name>
</gene>
<feature type="transmembrane region" description="Helical" evidence="6">
    <location>
        <begin position="186"/>
        <end position="206"/>
    </location>
</feature>
<dbReference type="GO" id="GO:0016787">
    <property type="term" value="F:hydrolase activity"/>
    <property type="evidence" value="ECO:0007669"/>
    <property type="project" value="TreeGrafter"/>
</dbReference>
<dbReference type="EMBL" id="FWXB01000016">
    <property type="protein sequence ID" value="SMC13784.1"/>
    <property type="molecule type" value="Genomic_DNA"/>
</dbReference>
<feature type="transmembrane region" description="Helical" evidence="6">
    <location>
        <begin position="131"/>
        <end position="148"/>
    </location>
</feature>
<name>A0A1X7BW13_9RHOB</name>
<dbReference type="OrthoDB" id="345840at2"/>
<keyword evidence="8" id="KW-1185">Reference proteome</keyword>
<keyword evidence="5 6" id="KW-0472">Membrane</keyword>
<evidence type="ECO:0000256" key="4">
    <source>
        <dbReference type="ARBA" id="ARBA00022989"/>
    </source>
</evidence>
<accession>A0A1X7BW13</accession>
<evidence type="ECO:0000313" key="8">
    <source>
        <dbReference type="Proteomes" id="UP000193224"/>
    </source>
</evidence>
<dbReference type="RefSeq" id="WP_085801712.1">
    <property type="nucleotide sequence ID" value="NZ_FWXB01000016.1"/>
</dbReference>
<evidence type="ECO:0000313" key="7">
    <source>
        <dbReference type="EMBL" id="SMC13784.1"/>
    </source>
</evidence>
<dbReference type="Pfam" id="PF07947">
    <property type="entry name" value="YhhN"/>
    <property type="match status" value="1"/>
</dbReference>
<feature type="transmembrane region" description="Helical" evidence="6">
    <location>
        <begin position="74"/>
        <end position="96"/>
    </location>
</feature>
<sequence>MTVFLPALSALCALIYWVRYCYRGPSVARTILKTGAVGVLAVVAWVEGGPILLVLALVLSVVGDLALSRNGDRAFLIGLASFALAHLAYILLFASLAASAPLLLPVIALIAYAVSTEFWLTPYTGDLRAPVRLYVVLITGMGVSALALPEGLVLALIGAAAFMASDTLLALQMFRLPLDSPWKMAIERGVWVLYYGAQALIASAILG</sequence>
<feature type="transmembrane region" description="Helical" evidence="6">
    <location>
        <begin position="102"/>
        <end position="119"/>
    </location>
</feature>
<comment type="similarity">
    <text evidence="2">Belongs to the TMEM86 family.</text>
</comment>
<reference evidence="7 8" key="1">
    <citation type="submission" date="2017-03" db="EMBL/GenBank/DDBJ databases">
        <authorList>
            <person name="Afonso C.L."/>
            <person name="Miller P.J."/>
            <person name="Scott M.A."/>
            <person name="Spackman E."/>
            <person name="Goraichik I."/>
            <person name="Dimitrov K.M."/>
            <person name="Suarez D.L."/>
            <person name="Swayne D.E."/>
        </authorList>
    </citation>
    <scope>NUCLEOTIDE SEQUENCE [LARGE SCALE GENOMIC DNA]</scope>
    <source>
        <strain evidence="7 8">CECT 7745</strain>
    </source>
</reference>
<comment type="subcellular location">
    <subcellularLocation>
        <location evidence="1">Membrane</location>
        <topology evidence="1">Multi-pass membrane protein</topology>
    </subcellularLocation>
</comment>
<evidence type="ECO:0000256" key="2">
    <source>
        <dbReference type="ARBA" id="ARBA00007375"/>
    </source>
</evidence>
<dbReference type="Proteomes" id="UP000193224">
    <property type="component" value="Unassembled WGS sequence"/>
</dbReference>
<dbReference type="PANTHER" id="PTHR31885:SF6">
    <property type="entry name" value="GH04784P"/>
    <property type="match status" value="1"/>
</dbReference>
<protein>
    <submittedName>
        <fullName evidence="7">YhhN-like protein</fullName>
    </submittedName>
</protein>
<evidence type="ECO:0000256" key="1">
    <source>
        <dbReference type="ARBA" id="ARBA00004141"/>
    </source>
</evidence>
<dbReference type="GO" id="GO:0016020">
    <property type="term" value="C:membrane"/>
    <property type="evidence" value="ECO:0007669"/>
    <property type="project" value="UniProtKB-SubCell"/>
</dbReference>
<dbReference type="PANTHER" id="PTHR31885">
    <property type="entry name" value="GH04784P"/>
    <property type="match status" value="1"/>
</dbReference>
<keyword evidence="3 6" id="KW-0812">Transmembrane</keyword>
<organism evidence="7 8">
    <name type="scientific">Roseovarius aestuarii</name>
    <dbReference type="NCBI Taxonomy" id="475083"/>
    <lineage>
        <taxon>Bacteria</taxon>
        <taxon>Pseudomonadati</taxon>
        <taxon>Pseudomonadota</taxon>
        <taxon>Alphaproteobacteria</taxon>
        <taxon>Rhodobacterales</taxon>
        <taxon>Roseobacteraceae</taxon>
        <taxon>Roseovarius</taxon>
    </lineage>
</organism>
<dbReference type="InterPro" id="IPR012506">
    <property type="entry name" value="TMEM86B-like"/>
</dbReference>
<evidence type="ECO:0000256" key="3">
    <source>
        <dbReference type="ARBA" id="ARBA00022692"/>
    </source>
</evidence>
<evidence type="ECO:0000256" key="6">
    <source>
        <dbReference type="SAM" id="Phobius"/>
    </source>
</evidence>
<evidence type="ECO:0000256" key="5">
    <source>
        <dbReference type="ARBA" id="ARBA00023136"/>
    </source>
</evidence>
<proteinExistence type="inferred from homology"/>
<keyword evidence="4 6" id="KW-1133">Transmembrane helix</keyword>
<dbReference type="AlphaFoldDB" id="A0A1X7BW13"/>